<dbReference type="EMBL" id="PHJU02000027">
    <property type="protein sequence ID" value="PQL82434.1"/>
    <property type="molecule type" value="Genomic_DNA"/>
</dbReference>
<evidence type="ECO:0000313" key="1">
    <source>
        <dbReference type="EMBL" id="PQL82434.1"/>
    </source>
</evidence>
<organism evidence="1 2">
    <name type="scientific">Acinetobacter baumannii</name>
    <dbReference type="NCBI Taxonomy" id="470"/>
    <lineage>
        <taxon>Bacteria</taxon>
        <taxon>Pseudomonadati</taxon>
        <taxon>Pseudomonadota</taxon>
        <taxon>Gammaproteobacteria</taxon>
        <taxon>Moraxellales</taxon>
        <taxon>Moraxellaceae</taxon>
        <taxon>Acinetobacter</taxon>
        <taxon>Acinetobacter calcoaceticus/baumannii complex</taxon>
    </lineage>
</organism>
<name>A0AA44XS98_ACIBA</name>
<dbReference type="Proteomes" id="UP000233757">
    <property type="component" value="Unassembled WGS sequence"/>
</dbReference>
<protein>
    <submittedName>
        <fullName evidence="1">Uncharacterized protein</fullName>
    </submittedName>
</protein>
<comment type="caution">
    <text evidence="1">The sequence shown here is derived from an EMBL/GenBank/DDBJ whole genome shotgun (WGS) entry which is preliminary data.</text>
</comment>
<dbReference type="RefSeq" id="WP_001209080.1">
    <property type="nucleotide sequence ID" value="NZ_PHJU02000027.1"/>
</dbReference>
<gene>
    <name evidence="1" type="ORF">CV954_012725</name>
</gene>
<dbReference type="AlphaFoldDB" id="A0AA44XS98"/>
<accession>A0AA44XS98</accession>
<proteinExistence type="predicted"/>
<sequence>MREQHNYKIGQQVYLPTRRKYYYVNGIHTNKGYWLTGIEDFTLSLNAEPNKATKHDKTFRVQPWQVEVI</sequence>
<reference evidence="1 2" key="1">
    <citation type="submission" date="2018-02" db="EMBL/GenBank/DDBJ databases">
        <title>Acinetobacter baumanii whole genome sequence.</title>
        <authorList>
            <person name="Qasim Z.J."/>
        </authorList>
    </citation>
    <scope>NUCLEOTIDE SEQUENCE [LARGE SCALE GENOMIC DNA]</scope>
    <source>
        <strain evidence="1 2">ZQ8</strain>
    </source>
</reference>
<evidence type="ECO:0000313" key="2">
    <source>
        <dbReference type="Proteomes" id="UP000233757"/>
    </source>
</evidence>